<feature type="signal peptide" evidence="1">
    <location>
        <begin position="1"/>
        <end position="23"/>
    </location>
</feature>
<evidence type="ECO:0000256" key="1">
    <source>
        <dbReference type="SAM" id="SignalP"/>
    </source>
</evidence>
<organism evidence="2">
    <name type="scientific">Diabrotica virgifera virgifera</name>
    <name type="common">western corn rootworm</name>
    <dbReference type="NCBI Taxonomy" id="50390"/>
    <lineage>
        <taxon>Eukaryota</taxon>
        <taxon>Metazoa</taxon>
        <taxon>Ecdysozoa</taxon>
        <taxon>Arthropoda</taxon>
        <taxon>Hexapoda</taxon>
        <taxon>Insecta</taxon>
        <taxon>Pterygota</taxon>
        <taxon>Neoptera</taxon>
        <taxon>Endopterygota</taxon>
        <taxon>Coleoptera</taxon>
        <taxon>Polyphaga</taxon>
        <taxon>Cucujiformia</taxon>
        <taxon>Chrysomeloidea</taxon>
        <taxon>Chrysomelidae</taxon>
        <taxon>Galerucinae</taxon>
        <taxon>Diabroticina</taxon>
        <taxon>Diabroticites</taxon>
        <taxon>Diabrotica</taxon>
    </lineage>
</organism>
<dbReference type="InParanoid" id="A0A6P7GXN0"/>
<keyword evidence="1" id="KW-0732">Signal</keyword>
<evidence type="ECO:0000313" key="2">
    <source>
        <dbReference type="RefSeq" id="XP_028150173.1"/>
    </source>
</evidence>
<dbReference type="AlphaFoldDB" id="A0A6P7GXN0"/>
<dbReference type="RefSeq" id="XP_028150173.1">
    <property type="nucleotide sequence ID" value="XM_028294372.1"/>
</dbReference>
<protein>
    <submittedName>
        <fullName evidence="2">Uncharacterized protein LOC114343531</fullName>
    </submittedName>
</protein>
<gene>
    <name evidence="2" type="primary">LOC114343531</name>
</gene>
<feature type="chain" id="PRO_5027626728" evidence="1">
    <location>
        <begin position="24"/>
        <end position="156"/>
    </location>
</feature>
<reference evidence="2" key="1">
    <citation type="submission" date="2025-08" db="UniProtKB">
        <authorList>
            <consortium name="RefSeq"/>
        </authorList>
    </citation>
    <scope>IDENTIFICATION</scope>
    <source>
        <tissue evidence="2">Whole insect</tissue>
    </source>
</reference>
<accession>A0A6P7GXN0</accession>
<sequence>MKMYFFYLLFAIVLVTQIIGVPASKTVFVNTEYQIDDGDFIVAEVYHNEIILNEYLAFRSENPVPMYSSVTCKDEKVGNYSCGFTIGSNDHYYPIVPFKSPILCGHYKLTQFQNRPISYRDYFWKNAESFYKQAAALKISNLYKYTTLNDICFVYL</sequence>
<name>A0A6P7GXN0_DIAVI</name>
<proteinExistence type="predicted"/>